<sequence length="203" mass="20966">MSANNSWCGILLAAGSGRRFDASGQSNKLMQTLPSGMTVAASSAKHLLAVLPLSVAVVAEHTPALATQLAEMGGDICVSSPPSAVSSQGMSYSLQCGLMHAPAECAGWIIALADMPYVKTETIAALVCAMQNGAGIAVPVHQGRRGNPVGFAKAYLPQLLALCGDQGARSLLKIYPVSEVEVDDAGIFQDIDLPQDLIASMNI</sequence>
<dbReference type="CDD" id="cd04182">
    <property type="entry name" value="GT_2_like_f"/>
    <property type="match status" value="1"/>
</dbReference>
<name>A0A3Q9BRA2_9BURK</name>
<dbReference type="SUPFAM" id="SSF53448">
    <property type="entry name" value="Nucleotide-diphospho-sugar transferases"/>
    <property type="match status" value="1"/>
</dbReference>
<keyword evidence="1" id="KW-0460">Magnesium</keyword>
<dbReference type="KEGG" id="upv:EJN92_12400"/>
<organism evidence="3 4">
    <name type="scientific">Undibacterium parvum</name>
    <dbReference type="NCBI Taxonomy" id="401471"/>
    <lineage>
        <taxon>Bacteria</taxon>
        <taxon>Pseudomonadati</taxon>
        <taxon>Pseudomonadota</taxon>
        <taxon>Betaproteobacteria</taxon>
        <taxon>Burkholderiales</taxon>
        <taxon>Oxalobacteraceae</taxon>
        <taxon>Undibacterium</taxon>
    </lineage>
</organism>
<dbReference type="PANTHER" id="PTHR43777">
    <property type="entry name" value="MOLYBDENUM COFACTOR CYTIDYLYLTRANSFERASE"/>
    <property type="match status" value="1"/>
</dbReference>
<evidence type="ECO:0000313" key="4">
    <source>
        <dbReference type="Proteomes" id="UP000275663"/>
    </source>
</evidence>
<dbReference type="Gene3D" id="3.90.550.10">
    <property type="entry name" value="Spore Coat Polysaccharide Biosynthesis Protein SpsA, Chain A"/>
    <property type="match status" value="1"/>
</dbReference>
<evidence type="ECO:0000259" key="2">
    <source>
        <dbReference type="Pfam" id="PF12804"/>
    </source>
</evidence>
<keyword evidence="3" id="KW-0808">Transferase</keyword>
<protein>
    <submittedName>
        <fullName evidence="3">Nucleotidyltransferase family protein</fullName>
    </submittedName>
</protein>
<accession>A0A3Q9BRA2</accession>
<dbReference type="PANTHER" id="PTHR43777:SF1">
    <property type="entry name" value="MOLYBDENUM COFACTOR CYTIDYLYLTRANSFERASE"/>
    <property type="match status" value="1"/>
</dbReference>
<reference evidence="3 4" key="1">
    <citation type="journal article" date="2011" name="Int. J. Syst. Evol. Microbiol.">
        <title>Description of Undibacterium oligocarboniphilum sp. nov., isolated from purified water, and Undibacterium pigrum strain CCUG 49012 as the type strain of Undibacterium parvum sp. nov., and emended descriptions of the genus Undibacterium and the species Undibacterium pigrum.</title>
        <authorList>
            <person name="Eder W."/>
            <person name="Wanner G."/>
            <person name="Ludwig W."/>
            <person name="Busse H.J."/>
            <person name="Ziemke-Kageler F."/>
            <person name="Lang E."/>
        </authorList>
    </citation>
    <scope>NUCLEOTIDE SEQUENCE [LARGE SCALE GENOMIC DNA]</scope>
    <source>
        <strain evidence="3 4">DSM 23061</strain>
    </source>
</reference>
<dbReference type="InterPro" id="IPR029044">
    <property type="entry name" value="Nucleotide-diphossugar_trans"/>
</dbReference>
<dbReference type="EMBL" id="CP034464">
    <property type="protein sequence ID" value="AZP12731.1"/>
    <property type="molecule type" value="Genomic_DNA"/>
</dbReference>
<keyword evidence="4" id="KW-1185">Reference proteome</keyword>
<dbReference type="Pfam" id="PF12804">
    <property type="entry name" value="NTP_transf_3"/>
    <property type="match status" value="1"/>
</dbReference>
<feature type="domain" description="MobA-like NTP transferase" evidence="2">
    <location>
        <begin position="9"/>
        <end position="173"/>
    </location>
</feature>
<dbReference type="RefSeq" id="WP_126128110.1">
    <property type="nucleotide sequence ID" value="NZ_CP034464.1"/>
</dbReference>
<proteinExistence type="predicted"/>
<evidence type="ECO:0000313" key="3">
    <source>
        <dbReference type="EMBL" id="AZP12731.1"/>
    </source>
</evidence>
<dbReference type="InterPro" id="IPR025877">
    <property type="entry name" value="MobA-like_NTP_Trfase"/>
</dbReference>
<dbReference type="GO" id="GO:0016779">
    <property type="term" value="F:nucleotidyltransferase activity"/>
    <property type="evidence" value="ECO:0007669"/>
    <property type="project" value="UniProtKB-ARBA"/>
</dbReference>
<evidence type="ECO:0000256" key="1">
    <source>
        <dbReference type="ARBA" id="ARBA00022842"/>
    </source>
</evidence>
<dbReference type="OrthoDB" id="5298793at2"/>
<dbReference type="AlphaFoldDB" id="A0A3Q9BRA2"/>
<dbReference type="Proteomes" id="UP000275663">
    <property type="component" value="Chromosome"/>
</dbReference>
<gene>
    <name evidence="3" type="ORF">EJN92_12400</name>
</gene>